<evidence type="ECO:0000256" key="10">
    <source>
        <dbReference type="ARBA" id="ARBA00022737"/>
    </source>
</evidence>
<dbReference type="EC" id="2.3.2.27" evidence="5 16"/>
<comment type="subunit">
    <text evidence="16">Component of the ribosome quality control complex (RQC).</text>
</comment>
<evidence type="ECO:0000256" key="7">
    <source>
        <dbReference type="ARBA" id="ARBA00022490"/>
    </source>
</evidence>
<dbReference type="SUPFAM" id="SSF57850">
    <property type="entry name" value="RING/U-box"/>
    <property type="match status" value="1"/>
</dbReference>
<dbReference type="GO" id="GO:1990112">
    <property type="term" value="C:RQC complex"/>
    <property type="evidence" value="ECO:0007669"/>
    <property type="project" value="UniProtKB-UniRule"/>
</dbReference>
<evidence type="ECO:0000256" key="4">
    <source>
        <dbReference type="ARBA" id="ARBA00007997"/>
    </source>
</evidence>
<evidence type="ECO:0000256" key="9">
    <source>
        <dbReference type="ARBA" id="ARBA00022723"/>
    </source>
</evidence>
<comment type="function">
    <text evidence="16">E3 ubiquitin-protein ligase. Component of the ribosome quality control complex (RQC), a ribosome-associated complex that mediates ubiquitination and extraction of incompletely synthesized nascent chains for proteasomal degradation.</text>
</comment>
<protein>
    <recommendedName>
        <fullName evidence="6 16">E3 ubiquitin-protein ligase listerin</fullName>
        <ecNumber evidence="5 16">2.3.2.27</ecNumber>
    </recommendedName>
    <alternativeName>
        <fullName evidence="16">RING-type E3 ubiquitin transferase listerin</fullName>
    </alternativeName>
</protein>
<comment type="similarity">
    <text evidence="4 16">Belongs to the LTN1 family.</text>
</comment>
<reference evidence="18 19" key="1">
    <citation type="submission" date="2014-12" db="EMBL/GenBank/DDBJ databases">
        <authorList>
            <person name="Neuveglise Cecile"/>
        </authorList>
    </citation>
    <scope>NUCLEOTIDE SEQUENCE [LARGE SCALE GENOMIC DNA]</scope>
    <source>
        <strain evidence="18 19">CBS 12615</strain>
    </source>
</reference>
<dbReference type="GO" id="GO:0016567">
    <property type="term" value="P:protein ubiquitination"/>
    <property type="evidence" value="ECO:0007669"/>
    <property type="project" value="UniProtKB-UniPathway"/>
</dbReference>
<dbReference type="RefSeq" id="XP_022630013.1">
    <property type="nucleotide sequence ID" value="XM_022770698.1"/>
</dbReference>
<keyword evidence="13 16" id="KW-0862">Zinc</keyword>
<dbReference type="Pfam" id="PF22958">
    <property type="entry name" value="Ltn1_1st"/>
    <property type="match status" value="1"/>
</dbReference>
<comment type="subcellular location">
    <subcellularLocation>
        <location evidence="2">Cytoplasm</location>
        <location evidence="2">Cytosol</location>
    </subcellularLocation>
</comment>
<dbReference type="UniPathway" id="UPA00143"/>
<dbReference type="GO" id="GO:0008270">
    <property type="term" value="F:zinc ion binding"/>
    <property type="evidence" value="ECO:0007669"/>
    <property type="project" value="UniProtKB-KW"/>
</dbReference>
<dbReference type="GO" id="GO:0005634">
    <property type="term" value="C:nucleus"/>
    <property type="evidence" value="ECO:0007669"/>
    <property type="project" value="EnsemblFungi"/>
</dbReference>
<dbReference type="InterPro" id="IPR054478">
    <property type="entry name" value="LTN1_UBC"/>
</dbReference>
<dbReference type="CDD" id="cd16491">
    <property type="entry name" value="RING-CH-C4HC3_LTN1"/>
    <property type="match status" value="1"/>
</dbReference>
<dbReference type="EMBL" id="LN736368">
    <property type="protein sequence ID" value="CEP63801.1"/>
    <property type="molecule type" value="Genomic_DNA"/>
</dbReference>
<organism evidence="18 19">
    <name type="scientific">Lachancea lanzarotensis</name>
    <dbReference type="NCBI Taxonomy" id="1245769"/>
    <lineage>
        <taxon>Eukaryota</taxon>
        <taxon>Fungi</taxon>
        <taxon>Dikarya</taxon>
        <taxon>Ascomycota</taxon>
        <taxon>Saccharomycotina</taxon>
        <taxon>Saccharomycetes</taxon>
        <taxon>Saccharomycetales</taxon>
        <taxon>Saccharomycetaceae</taxon>
        <taxon>Lachancea</taxon>
    </lineage>
</organism>
<dbReference type="GO" id="GO:1990116">
    <property type="term" value="P:ribosome-associated ubiquitin-dependent protein catabolic process"/>
    <property type="evidence" value="ECO:0007669"/>
    <property type="project" value="UniProtKB-UniRule"/>
</dbReference>
<dbReference type="GO" id="GO:0072344">
    <property type="term" value="P:rescue of stalled ribosome"/>
    <property type="evidence" value="ECO:0007669"/>
    <property type="project" value="UniProtKB-UniRule"/>
</dbReference>
<evidence type="ECO:0000256" key="6">
    <source>
        <dbReference type="ARBA" id="ARBA00017157"/>
    </source>
</evidence>
<dbReference type="FunFam" id="3.30.40.10:FF:000038">
    <property type="entry name" value="E3 ubiquitin-protein ligase listerin"/>
    <property type="match status" value="1"/>
</dbReference>
<evidence type="ECO:0000256" key="14">
    <source>
        <dbReference type="ARBA" id="ARBA00055150"/>
    </source>
</evidence>
<accession>A0A0C7MV63</accession>
<keyword evidence="7" id="KW-0963">Cytoplasm</keyword>
<dbReference type="InterPro" id="IPR039795">
    <property type="entry name" value="LTN1/Rkr1"/>
</dbReference>
<evidence type="ECO:0000313" key="18">
    <source>
        <dbReference type="EMBL" id="CEP63801.1"/>
    </source>
</evidence>
<dbReference type="GO" id="GO:0043023">
    <property type="term" value="F:ribosomal large subunit binding"/>
    <property type="evidence" value="ECO:0007669"/>
    <property type="project" value="EnsemblFungi"/>
</dbReference>
<dbReference type="GO" id="GO:0061630">
    <property type="term" value="F:ubiquitin protein ligase activity"/>
    <property type="evidence" value="ECO:0007669"/>
    <property type="project" value="UniProtKB-UniRule"/>
</dbReference>
<keyword evidence="8 16" id="KW-0808">Transferase</keyword>
<comment type="catalytic activity">
    <reaction evidence="1 16">
        <text>S-ubiquitinyl-[E2 ubiquitin-conjugating enzyme]-L-cysteine + [acceptor protein]-L-lysine = [E2 ubiquitin-conjugating enzyme]-L-cysteine + N(6)-ubiquitinyl-[acceptor protein]-L-lysine.</text>
        <dbReference type="EC" id="2.3.2.27"/>
    </reaction>
</comment>
<proteinExistence type="inferred from homology"/>
<keyword evidence="11 15" id="KW-0863">Zinc-finger</keyword>
<dbReference type="InterPro" id="IPR039804">
    <property type="entry name" value="RING-CH-C4HC3_LTN1"/>
</dbReference>
<dbReference type="GO" id="GO:0022626">
    <property type="term" value="C:cytosolic ribosome"/>
    <property type="evidence" value="ECO:0007669"/>
    <property type="project" value="EnsemblFungi"/>
</dbReference>
<dbReference type="SMART" id="SM00184">
    <property type="entry name" value="RING"/>
    <property type="match status" value="1"/>
</dbReference>
<dbReference type="OrthoDB" id="6108at2759"/>
<dbReference type="Gene3D" id="3.30.40.10">
    <property type="entry name" value="Zinc/RING finger domain, C3HC4 (zinc finger)"/>
    <property type="match status" value="1"/>
</dbReference>
<dbReference type="HOGENOM" id="CLU_262564_0_0_1"/>
<dbReference type="Proteomes" id="UP000054304">
    <property type="component" value="Unassembled WGS sequence"/>
</dbReference>
<dbReference type="InterPro" id="IPR013083">
    <property type="entry name" value="Znf_RING/FYVE/PHD"/>
</dbReference>
<dbReference type="PANTHER" id="PTHR12389">
    <property type="entry name" value="ZINC FINGER PROTEIN 294"/>
    <property type="match status" value="1"/>
</dbReference>
<evidence type="ECO:0000256" key="13">
    <source>
        <dbReference type="ARBA" id="ARBA00022833"/>
    </source>
</evidence>
<sequence length="1548" mass="175608">MSFGLISDWGLGNNGVKISINYFDGIVEQSLSSALGSSELQLIFKSLLKRDETTKEKALSDLLNMMGDLEHNRHLFEDESFALCWSQVYAKLITNESRNVRISAHTITADYIRLLGKKSGKFLPDFVPFLLSGIYDCDSFVSKSCSQDVLKCFGGDASKMTALWRLFQSQTLRFVKEVLLVETATSLSDERYISKEDSQLKYMRIATTAVSMLNRLALENSDHFNPENERYYEVLSSENLWRLLSFKDIHSLKPSEALITLVETMWESGFLIRCKQVLKLISKRLLKCLGQLSTKTLMSVSLLFPKIIQVLSHLLEYKDGKVLSWDKGSQEKVKKLLLLGPGNADPGYYTALLSFFQNSNSVLGFDYSSDWLEIWHRDLKYESQRRGLPAKCQAMTDKLWENYLTFISLAPESLRDNAKEASKREILTALDEKTLTSHSTTVTLFAEELSFDSLETEVSRLLPSGVGGKHKDTRYMDNLAVVAFSKKDSYSFLNHLSDLMIESLRTHKFDSSHYCYFFYMRLLKSSVPALLEKVADLLQLLSENLDTENYAASSEIFTAFSRKISVDHLKNSRTSKTFITFLDSFLDLDISAAKKLEVTNTLNTSYLQQIAKHSHRYQDFQSATLDNFSFSDAQLYKSQVINEETICELYRKASNHSQMRSLNSNCKTFRPDLYEHLLLNTDIIIDILFEDLGPVTSDMKATVLRLSEVHDEVAVKAALAAISSLKNSSSADIPEMKEYVVNLIAVNDKVLSTLLPYNIYETLDEAVPFVSHQLATSSSLGLNVFVLPVSNQELDLLLVEPAIKVAQFLDGILAQFPKYLTDEVSLYLAIMSELAADYNFYSSEPSEDYQNFKCSLFKERRYQYDVKEILEAIISPGGSSSKLLNLVSSTDGKTATGTLFNCRILRKLLTNAIDYASSSIFDDKTLESFILSTLRDQAAPSSRVLQGATILSSITKFSTSDALTRTRTYLASEIIGAKDPAVAERTATLMIFLSNLLKVDDFSVLDPDYQPIAPQRLRMILIEIGKWFDSDMWYDDVFSTLRLALCEFLGLLLNIPSSYAFGQSICDHSHRVVRDCIDLVSAGDVPFVSEFKILSVSLYGRLTSKKTMSIMEVRSQRTEDMLELSDVLIDAFLLQGDFTKPNHFSYVLYKSLAEVLRSSDTSSFSPYSESLMENIVHSLDLNIDQTRLMVKIARESILAEQQTLLVEFELDGNAKGDADATTQKYQLPPGLLDKLEHDAPHEYLENENVYQFLKYLFDCYLTLTYFTDISYNLRQFYVAQLRERGLIFKLFDFIADQLDPDDKSWIPTEDFSVPAYNIDGPGFSSSRETILQECKHLLLHLLYVLFKDMGAITSSWWLNLKDRALQTKIEKFITAHISPILVKQELEDVAKRAKKLTDQDESLTVKVNNVTNEIKAGYLVDEQKLEIALKLPANYPLNNIEVHGVSKVGISEQKWKSWILSAQRVMVGMNGSVMDSLELFTKNVNLHFAGFEECAICYSILHAVDRKLPTKVCPTCKNRFHGACLYKWFRSSGNNTCPLCRSEIPFRR</sequence>
<dbReference type="Pfam" id="PF22999">
    <property type="entry name" value="LTN1_E3_ligase_6th"/>
    <property type="match status" value="1"/>
</dbReference>
<comment type="function">
    <text evidence="14">E3 ubiquitin-protein ligase component of the ribosome quality control complex (RQC), a ribosome-associated complex that mediates ubiquitination and extraction of incompletely synthesized nascent chains for proteasomal degradation. Mediates ubiquitination of proteins derived from mRNAs lacking stop codons (non-stop proteins) and other translation arrest products induced by poly-lysine sequences and tandem rare codons. Ubiquitination leads to CDC48 recruitment for extraction and degradation of the incomplete translation product. May indirectly play a role in chromatin function and transcription.</text>
</comment>
<dbReference type="PROSITE" id="PS50089">
    <property type="entry name" value="ZF_RING_2"/>
    <property type="match status" value="1"/>
</dbReference>
<evidence type="ECO:0000259" key="17">
    <source>
        <dbReference type="PROSITE" id="PS50089"/>
    </source>
</evidence>
<evidence type="ECO:0000256" key="16">
    <source>
        <dbReference type="RuleBase" id="RU367090"/>
    </source>
</evidence>
<keyword evidence="9 16" id="KW-0479">Metal-binding</keyword>
<dbReference type="InterPro" id="IPR054477">
    <property type="entry name" value="LTN1_E3_ligase_6th"/>
</dbReference>
<gene>
    <name evidence="18" type="ORF">LALA0_S09e02806g</name>
</gene>
<dbReference type="GeneID" id="34687321"/>
<dbReference type="Pfam" id="PF23009">
    <property type="entry name" value="UBC_like"/>
    <property type="match status" value="1"/>
</dbReference>
<dbReference type="STRING" id="1245769.A0A0C7MV63"/>
<name>A0A0C7MV63_9SACH</name>
<evidence type="ECO:0000256" key="1">
    <source>
        <dbReference type="ARBA" id="ARBA00000900"/>
    </source>
</evidence>
<evidence type="ECO:0000313" key="19">
    <source>
        <dbReference type="Proteomes" id="UP000054304"/>
    </source>
</evidence>
<comment type="pathway">
    <text evidence="3 16">Protein modification; protein ubiquitination.</text>
</comment>
<dbReference type="InterPro" id="IPR001841">
    <property type="entry name" value="Znf_RING"/>
</dbReference>
<evidence type="ECO:0000256" key="12">
    <source>
        <dbReference type="ARBA" id="ARBA00022786"/>
    </source>
</evidence>
<evidence type="ECO:0000256" key="15">
    <source>
        <dbReference type="PROSITE-ProRule" id="PRU00175"/>
    </source>
</evidence>
<evidence type="ECO:0000256" key="3">
    <source>
        <dbReference type="ARBA" id="ARBA00004906"/>
    </source>
</evidence>
<evidence type="ECO:0000256" key="11">
    <source>
        <dbReference type="ARBA" id="ARBA00022771"/>
    </source>
</evidence>
<keyword evidence="12 16" id="KW-0833">Ubl conjugation pathway</keyword>
<evidence type="ECO:0000256" key="8">
    <source>
        <dbReference type="ARBA" id="ARBA00022679"/>
    </source>
</evidence>
<keyword evidence="10" id="KW-0677">Repeat</keyword>
<dbReference type="PANTHER" id="PTHR12389:SF0">
    <property type="entry name" value="E3 UBIQUITIN-PROTEIN LIGASE LISTERIN"/>
    <property type="match status" value="1"/>
</dbReference>
<feature type="domain" description="RING-type" evidence="17">
    <location>
        <begin position="1494"/>
        <end position="1541"/>
    </location>
</feature>
<dbReference type="GO" id="GO:0031509">
    <property type="term" value="P:subtelomeric heterochromatin formation"/>
    <property type="evidence" value="ECO:0007669"/>
    <property type="project" value="EnsemblFungi"/>
</dbReference>
<evidence type="ECO:0000256" key="5">
    <source>
        <dbReference type="ARBA" id="ARBA00012483"/>
    </source>
</evidence>
<keyword evidence="19" id="KW-1185">Reference proteome</keyword>
<dbReference type="GO" id="GO:0000781">
    <property type="term" value="C:chromosome, telomeric region"/>
    <property type="evidence" value="ECO:0007669"/>
    <property type="project" value="GOC"/>
</dbReference>
<dbReference type="SMART" id="SM01197">
    <property type="entry name" value="FANCL_C"/>
    <property type="match status" value="1"/>
</dbReference>
<evidence type="ECO:0000256" key="2">
    <source>
        <dbReference type="ARBA" id="ARBA00004514"/>
    </source>
</evidence>
<dbReference type="InterPro" id="IPR054476">
    <property type="entry name" value="Ltn1_N"/>
</dbReference>
<dbReference type="Pfam" id="PF13639">
    <property type="entry name" value="zf-RING_2"/>
    <property type="match status" value="1"/>
</dbReference>